<proteinExistence type="predicted"/>
<evidence type="ECO:0000313" key="1">
    <source>
        <dbReference type="EMBL" id="QJD77700.1"/>
    </source>
</evidence>
<dbReference type="KEGG" id="srho:HH216_04155"/>
<name>A0A7L5DPR0_9BACT</name>
<dbReference type="Proteomes" id="UP000501128">
    <property type="component" value="Chromosome"/>
</dbReference>
<dbReference type="InterPro" id="IPR017034">
    <property type="entry name" value="Abi_system_AbiD/AbiF"/>
</dbReference>
<evidence type="ECO:0000313" key="2">
    <source>
        <dbReference type="Proteomes" id="UP000501128"/>
    </source>
</evidence>
<dbReference type="AlphaFoldDB" id="A0A7L5DPR0"/>
<keyword evidence="2" id="KW-1185">Reference proteome</keyword>
<dbReference type="EMBL" id="CP051677">
    <property type="protein sequence ID" value="QJD77700.1"/>
    <property type="molecule type" value="Genomic_DNA"/>
</dbReference>
<dbReference type="Pfam" id="PF07751">
    <property type="entry name" value="Abi_2"/>
    <property type="match status" value="1"/>
</dbReference>
<organism evidence="1 2">
    <name type="scientific">Spirosoma rhododendri</name>
    <dbReference type="NCBI Taxonomy" id="2728024"/>
    <lineage>
        <taxon>Bacteria</taxon>
        <taxon>Pseudomonadati</taxon>
        <taxon>Bacteroidota</taxon>
        <taxon>Cytophagia</taxon>
        <taxon>Cytophagales</taxon>
        <taxon>Cytophagaceae</taxon>
        <taxon>Spirosoma</taxon>
    </lineage>
</organism>
<sequence length="298" mass="34812">MSRVAYRKPALIYQEQLDQLKNRGLLVQDDAKAMHLLAQVSYYRLSGYWYPLLSDKRTHQFKPGSTFETAFRLYCFDRELRKLVSAELEKIEVAVRAQMIYVLSHTYGPFWFADQALFANGVTHAKTMASLTTEYGRSDEEFINAFQQNYTDPLPPSWMLLEIASFGSLSMLYKNLVAGHAKRRIANQFGLDEKTFTSWLHSIVYLRNTCAHHGRLWNRAMSIQPRIPRKPQKKWLTSQTVNNDRTYFALSMILFLLQTVNPKHRFLKKLDSLFSSYPEIDKAAMGFETGWQKEPLWQ</sequence>
<reference evidence="1 2" key="1">
    <citation type="submission" date="2020-04" db="EMBL/GenBank/DDBJ databases">
        <title>Genome sequencing of novel species.</title>
        <authorList>
            <person name="Heo J."/>
            <person name="Kim S.-J."/>
            <person name="Kim J.-S."/>
            <person name="Hong S.-B."/>
            <person name="Kwon S.-W."/>
        </authorList>
    </citation>
    <scope>NUCLEOTIDE SEQUENCE [LARGE SCALE GENOMIC DNA]</scope>
    <source>
        <strain evidence="1 2">CJU-R4</strain>
    </source>
</reference>
<dbReference type="InterPro" id="IPR011664">
    <property type="entry name" value="Abi_system_AbiD/AbiF-like"/>
</dbReference>
<accession>A0A7L5DPR0</accession>
<dbReference type="PIRSF" id="PIRSF034934">
    <property type="entry name" value="AbiF_AbiD"/>
    <property type="match status" value="1"/>
</dbReference>
<gene>
    <name evidence="1" type="ORF">HH216_04155</name>
</gene>
<protein>
    <submittedName>
        <fullName evidence="1">Abi family protein</fullName>
    </submittedName>
</protein>
<dbReference type="RefSeq" id="WP_169549644.1">
    <property type="nucleotide sequence ID" value="NZ_CP051677.1"/>
</dbReference>